<keyword evidence="8" id="KW-1185">Reference proteome</keyword>
<keyword evidence="3" id="KW-0732">Signal</keyword>
<dbReference type="EMBL" id="ATGI01000022">
    <property type="protein sequence ID" value="EPF73939.1"/>
    <property type="molecule type" value="Genomic_DNA"/>
</dbReference>
<dbReference type="PROSITE" id="PS51257">
    <property type="entry name" value="PROKAR_LIPOPROTEIN"/>
    <property type="match status" value="1"/>
</dbReference>
<keyword evidence="4" id="KW-0472">Membrane</keyword>
<dbReference type="Gene3D" id="3.40.190.10">
    <property type="entry name" value="Periplasmic binding protein-like II"/>
    <property type="match status" value="2"/>
</dbReference>
<comment type="subcellular location">
    <subcellularLocation>
        <location evidence="1">Membrane</location>
        <topology evidence="1">Lipid-anchor</topology>
    </subcellularLocation>
</comment>
<dbReference type="GO" id="GO:0016020">
    <property type="term" value="C:membrane"/>
    <property type="evidence" value="ECO:0007669"/>
    <property type="project" value="UniProtKB-SubCell"/>
</dbReference>
<dbReference type="AlphaFoldDB" id="S3NHV9"/>
<name>S3NHV9_9GAMM</name>
<evidence type="ECO:0000256" key="5">
    <source>
        <dbReference type="ARBA" id="ARBA00023139"/>
    </source>
</evidence>
<dbReference type="PANTHER" id="PTHR30429:SF0">
    <property type="entry name" value="METHIONINE-BINDING LIPOPROTEIN METQ"/>
    <property type="match status" value="1"/>
</dbReference>
<evidence type="ECO:0000256" key="2">
    <source>
        <dbReference type="ARBA" id="ARBA00008973"/>
    </source>
</evidence>
<evidence type="ECO:0000256" key="4">
    <source>
        <dbReference type="ARBA" id="ARBA00023136"/>
    </source>
</evidence>
<comment type="caution">
    <text evidence="7">The sequence shown here is derived from an EMBL/GenBank/DDBJ whole genome shotgun (WGS) entry which is preliminary data.</text>
</comment>
<dbReference type="SUPFAM" id="SSF53850">
    <property type="entry name" value="Periplasmic binding protein-like II"/>
    <property type="match status" value="1"/>
</dbReference>
<proteinExistence type="inferred from homology"/>
<dbReference type="STRING" id="632955.GCA_000829675_02561"/>
<organism evidence="7 8">
    <name type="scientific">Acinetobacter rudis CIP 110305</name>
    <dbReference type="NCBI Taxonomy" id="421052"/>
    <lineage>
        <taxon>Bacteria</taxon>
        <taxon>Pseudomonadati</taxon>
        <taxon>Pseudomonadota</taxon>
        <taxon>Gammaproteobacteria</taxon>
        <taxon>Moraxellales</taxon>
        <taxon>Moraxellaceae</taxon>
        <taxon>Acinetobacter</taxon>
    </lineage>
</organism>
<evidence type="ECO:0000256" key="3">
    <source>
        <dbReference type="ARBA" id="ARBA00022729"/>
    </source>
</evidence>
<reference evidence="7 8" key="1">
    <citation type="submission" date="2013-06" db="EMBL/GenBank/DDBJ databases">
        <title>The Genome Sequence of Acinetobacter rudis CIP 110305.</title>
        <authorList>
            <consortium name="The Broad Institute Genome Sequencing Platform"/>
            <consortium name="The Broad Institute Genome Sequencing Center for Infectious Disease"/>
            <person name="Cerqueira G."/>
            <person name="Feldgarden M."/>
            <person name="Courvalin P."/>
            <person name="Perichon B."/>
            <person name="Grillot-Courvalin C."/>
            <person name="Clermont D."/>
            <person name="Rocha E."/>
            <person name="Yoon E.-J."/>
            <person name="Nemec A."/>
            <person name="Young S.K."/>
            <person name="Zeng Q."/>
            <person name="Gargeya S."/>
            <person name="Fitzgerald M."/>
            <person name="Abouelleil A."/>
            <person name="Alvarado L."/>
            <person name="Berlin A.M."/>
            <person name="Chapman S.B."/>
            <person name="Dewar J."/>
            <person name="Goldberg J."/>
            <person name="Griggs A."/>
            <person name="Gujja S."/>
            <person name="Hansen M."/>
            <person name="Howarth C."/>
            <person name="Imamovic A."/>
            <person name="Larimer J."/>
            <person name="McCowan C."/>
            <person name="Murphy C."/>
            <person name="Pearson M."/>
            <person name="Priest M."/>
            <person name="Roberts A."/>
            <person name="Saif S."/>
            <person name="Shea T."/>
            <person name="Sykes S."/>
            <person name="Wortman J."/>
            <person name="Nusbaum C."/>
            <person name="Birren B."/>
        </authorList>
    </citation>
    <scope>NUCLEOTIDE SEQUENCE [LARGE SCALE GENOMIC DNA]</scope>
    <source>
        <strain evidence="7 8">CIP 110305</strain>
    </source>
</reference>
<accession>S3NHV9</accession>
<comment type="similarity">
    <text evidence="2">Belongs to the NlpA lipoprotein family.</text>
</comment>
<gene>
    <name evidence="7" type="ORF">F945_01818</name>
</gene>
<dbReference type="HOGENOM" id="CLU_067080_0_1_6"/>
<dbReference type="PATRIC" id="fig|421052.3.peg.1775"/>
<dbReference type="OrthoDB" id="9812878at2"/>
<protein>
    <recommendedName>
        <fullName evidence="9">D-methionine transport system substrate-binding protein</fullName>
    </recommendedName>
</protein>
<dbReference type="Proteomes" id="UP000014568">
    <property type="component" value="Unassembled WGS sequence"/>
</dbReference>
<dbReference type="eggNOG" id="COG1464">
    <property type="taxonomic scope" value="Bacteria"/>
</dbReference>
<evidence type="ECO:0000313" key="8">
    <source>
        <dbReference type="Proteomes" id="UP000014568"/>
    </source>
</evidence>
<dbReference type="InterPro" id="IPR004872">
    <property type="entry name" value="Lipoprotein_NlpA"/>
</dbReference>
<evidence type="ECO:0000256" key="1">
    <source>
        <dbReference type="ARBA" id="ARBA00004635"/>
    </source>
</evidence>
<dbReference type="Pfam" id="PF03180">
    <property type="entry name" value="Lipoprotein_9"/>
    <property type="match status" value="1"/>
</dbReference>
<evidence type="ECO:0000313" key="7">
    <source>
        <dbReference type="EMBL" id="EPF73939.1"/>
    </source>
</evidence>
<keyword evidence="6" id="KW-0449">Lipoprotein</keyword>
<sequence>MHHLNKSFAVIFTLSTTFVLTACSKSENQTNSPSSNVQVNEVVTVVATDTKPYSSLLEYAKEELKKQNVKLEITYLTDPLSINRVVAEKQYDLNYYQHEAYLDSVRIKNNWDLKPIAYTFNTIFGVYSVKYKSLTELPNGATVTIPGDPANNARALELLAQGQLIKLKEHAADHQVSQRDIISNPHHYKFVEVEQPMLPTAYRDSDLTVITGVYADRAGLIPNRDALLKDQAAKKWAAVLVANSDSAKKPAVIKVQQFFDSQPAYDFVTKNYADFIIWKK</sequence>
<evidence type="ECO:0000256" key="6">
    <source>
        <dbReference type="ARBA" id="ARBA00023288"/>
    </source>
</evidence>
<dbReference type="PANTHER" id="PTHR30429">
    <property type="entry name" value="D-METHIONINE-BINDING LIPOPROTEIN METQ"/>
    <property type="match status" value="1"/>
</dbReference>
<evidence type="ECO:0008006" key="9">
    <source>
        <dbReference type="Google" id="ProtNLM"/>
    </source>
</evidence>
<keyword evidence="5" id="KW-0564">Palmitate</keyword>
<dbReference type="RefSeq" id="WP_016656225.1">
    <property type="nucleotide sequence ID" value="NZ_KE340353.1"/>
</dbReference>